<dbReference type="AlphaFoldDB" id="G2XNT9"/>
<dbReference type="HOGENOM" id="CLU_2867376_0_0_1"/>
<evidence type="ECO:0000313" key="1">
    <source>
        <dbReference type="EMBL" id="CCD42545.1"/>
    </source>
</evidence>
<evidence type="ECO:0000313" key="2">
    <source>
        <dbReference type="Proteomes" id="UP000008177"/>
    </source>
</evidence>
<accession>G2XNT9</accession>
<dbReference type="Proteomes" id="UP000008177">
    <property type="component" value="Unplaced contigs"/>
</dbReference>
<organism evidence="1 2">
    <name type="scientific">Botryotinia fuckeliana (strain T4)</name>
    <name type="common">Noble rot fungus</name>
    <name type="synonym">Botrytis cinerea</name>
    <dbReference type="NCBI Taxonomy" id="999810"/>
    <lineage>
        <taxon>Eukaryota</taxon>
        <taxon>Fungi</taxon>
        <taxon>Dikarya</taxon>
        <taxon>Ascomycota</taxon>
        <taxon>Pezizomycotina</taxon>
        <taxon>Leotiomycetes</taxon>
        <taxon>Helotiales</taxon>
        <taxon>Sclerotiniaceae</taxon>
        <taxon>Botrytis</taxon>
    </lineage>
</organism>
<dbReference type="EMBL" id="FQ790246">
    <property type="protein sequence ID" value="CCD42545.1"/>
    <property type="molecule type" value="Genomic_DNA"/>
</dbReference>
<reference evidence="2" key="1">
    <citation type="journal article" date="2011" name="PLoS Genet.">
        <title>Genomic analysis of the necrotrophic fungal pathogens Sclerotinia sclerotiorum and Botrytis cinerea.</title>
        <authorList>
            <person name="Amselem J."/>
            <person name="Cuomo C.A."/>
            <person name="van Kan J.A."/>
            <person name="Viaud M."/>
            <person name="Benito E.P."/>
            <person name="Couloux A."/>
            <person name="Coutinho P.M."/>
            <person name="de Vries R.P."/>
            <person name="Dyer P.S."/>
            <person name="Fillinger S."/>
            <person name="Fournier E."/>
            <person name="Gout L."/>
            <person name="Hahn M."/>
            <person name="Kohn L."/>
            <person name="Lapalu N."/>
            <person name="Plummer K.M."/>
            <person name="Pradier J.M."/>
            <person name="Quevillon E."/>
            <person name="Sharon A."/>
            <person name="Simon A."/>
            <person name="ten Have A."/>
            <person name="Tudzynski B."/>
            <person name="Tudzynski P."/>
            <person name="Wincker P."/>
            <person name="Andrew M."/>
            <person name="Anthouard V."/>
            <person name="Beever R.E."/>
            <person name="Beffa R."/>
            <person name="Benoit I."/>
            <person name="Bouzid O."/>
            <person name="Brault B."/>
            <person name="Chen Z."/>
            <person name="Choquer M."/>
            <person name="Collemare J."/>
            <person name="Cotton P."/>
            <person name="Danchin E.G."/>
            <person name="Da Silva C."/>
            <person name="Gautier A."/>
            <person name="Giraud C."/>
            <person name="Giraud T."/>
            <person name="Gonzalez C."/>
            <person name="Grossetete S."/>
            <person name="Guldener U."/>
            <person name="Henrissat B."/>
            <person name="Howlett B.J."/>
            <person name="Kodira C."/>
            <person name="Kretschmer M."/>
            <person name="Lappartient A."/>
            <person name="Leroch M."/>
            <person name="Levis C."/>
            <person name="Mauceli E."/>
            <person name="Neuveglise C."/>
            <person name="Oeser B."/>
            <person name="Pearson M."/>
            <person name="Poulain J."/>
            <person name="Poussereau N."/>
            <person name="Quesneville H."/>
            <person name="Rascle C."/>
            <person name="Schumacher J."/>
            <person name="Segurens B."/>
            <person name="Sexton A."/>
            <person name="Silva E."/>
            <person name="Sirven C."/>
            <person name="Soanes D.M."/>
            <person name="Talbot N.J."/>
            <person name="Templeton M."/>
            <person name="Yandava C."/>
            <person name="Yarden O."/>
            <person name="Zeng Q."/>
            <person name="Rollins J.A."/>
            <person name="Lebrun M.H."/>
            <person name="Dickman M."/>
        </authorList>
    </citation>
    <scope>NUCLEOTIDE SEQUENCE [LARGE SCALE GENOMIC DNA]</scope>
    <source>
        <strain evidence="2">T4</strain>
    </source>
</reference>
<protein>
    <submittedName>
        <fullName evidence="1">Uncharacterized protein</fullName>
    </submittedName>
</protein>
<gene>
    <name evidence="1" type="ORF">BofuT4_P076280.1</name>
</gene>
<sequence length="64" mass="7431">MVSNGRNQVYLNSRPHLANLDPSASITFITLWYHKNRAREKKRHTTQTSMNKVVSQCFSLTVPR</sequence>
<proteinExistence type="predicted"/>
<dbReference type="InParanoid" id="G2XNT9"/>
<name>G2XNT9_BOTF4</name>